<dbReference type="InterPro" id="IPR006597">
    <property type="entry name" value="Sel1-like"/>
</dbReference>
<dbReference type="Pfam" id="PF08238">
    <property type="entry name" value="Sel1"/>
    <property type="match status" value="2"/>
</dbReference>
<accession>A0A8H4A5V5</accession>
<organism evidence="1 2">
    <name type="scientific">Gigaspora margarita</name>
    <dbReference type="NCBI Taxonomy" id="4874"/>
    <lineage>
        <taxon>Eukaryota</taxon>
        <taxon>Fungi</taxon>
        <taxon>Fungi incertae sedis</taxon>
        <taxon>Mucoromycota</taxon>
        <taxon>Glomeromycotina</taxon>
        <taxon>Glomeromycetes</taxon>
        <taxon>Diversisporales</taxon>
        <taxon>Gigasporaceae</taxon>
        <taxon>Gigaspora</taxon>
    </lineage>
</organism>
<keyword evidence="2" id="KW-1185">Reference proteome</keyword>
<dbReference type="EMBL" id="WTPW01001382">
    <property type="protein sequence ID" value="KAF0438942.1"/>
    <property type="molecule type" value="Genomic_DNA"/>
</dbReference>
<sequence>MVIHLYPVSKMGIGVVRDLRKAFVYYQKLAEIGNTAGMSNVGYYYVHRIIVETNICKARMYYQKAVKIGDIYALDLGKIVFQKNGLQEVSP</sequence>
<dbReference type="Proteomes" id="UP000439903">
    <property type="component" value="Unassembled WGS sequence"/>
</dbReference>
<comment type="caution">
    <text evidence="1">The sequence shown here is derived from an EMBL/GenBank/DDBJ whole genome shotgun (WGS) entry which is preliminary data.</text>
</comment>
<dbReference type="AlphaFoldDB" id="A0A8H4A5V5"/>
<evidence type="ECO:0000313" key="1">
    <source>
        <dbReference type="EMBL" id="KAF0438942.1"/>
    </source>
</evidence>
<dbReference type="Gene3D" id="1.25.40.10">
    <property type="entry name" value="Tetratricopeptide repeat domain"/>
    <property type="match status" value="1"/>
</dbReference>
<protein>
    <submittedName>
        <fullName evidence="1">HCP-like protein</fullName>
    </submittedName>
</protein>
<dbReference type="SMART" id="SM00671">
    <property type="entry name" value="SEL1"/>
    <property type="match status" value="2"/>
</dbReference>
<proteinExistence type="predicted"/>
<reference evidence="1 2" key="1">
    <citation type="journal article" date="2019" name="Environ. Microbiol.">
        <title>At the nexus of three kingdoms: the genome of the mycorrhizal fungus Gigaspora margarita provides insights into plant, endobacterial and fungal interactions.</title>
        <authorList>
            <person name="Venice F."/>
            <person name="Ghignone S."/>
            <person name="Salvioli di Fossalunga A."/>
            <person name="Amselem J."/>
            <person name="Novero M."/>
            <person name="Xianan X."/>
            <person name="Sedzielewska Toro K."/>
            <person name="Morin E."/>
            <person name="Lipzen A."/>
            <person name="Grigoriev I.V."/>
            <person name="Henrissat B."/>
            <person name="Martin F.M."/>
            <person name="Bonfante P."/>
        </authorList>
    </citation>
    <scope>NUCLEOTIDE SEQUENCE [LARGE SCALE GENOMIC DNA]</scope>
    <source>
        <strain evidence="1 2">BEG34</strain>
    </source>
</reference>
<dbReference type="OrthoDB" id="272077at2759"/>
<name>A0A8H4A5V5_GIGMA</name>
<evidence type="ECO:0000313" key="2">
    <source>
        <dbReference type="Proteomes" id="UP000439903"/>
    </source>
</evidence>
<dbReference type="SUPFAM" id="SSF81901">
    <property type="entry name" value="HCP-like"/>
    <property type="match status" value="1"/>
</dbReference>
<gene>
    <name evidence="1" type="ORF">F8M41_004219</name>
</gene>
<dbReference type="InterPro" id="IPR011990">
    <property type="entry name" value="TPR-like_helical_dom_sf"/>
</dbReference>